<dbReference type="PATRIC" id="fig|1245469.3.peg.1045"/>
<dbReference type="RefSeq" id="WP_015664166.1">
    <property type="nucleotide sequence ID" value="NC_020453.1"/>
</dbReference>
<dbReference type="EMBL" id="AP012603">
    <property type="protein sequence ID" value="BAM87031.1"/>
    <property type="molecule type" value="Genomic_DNA"/>
</dbReference>
<dbReference type="OrthoDB" id="8243485at2"/>
<gene>
    <name evidence="2" type="ORF">S58_10200</name>
</gene>
<protein>
    <submittedName>
        <fullName evidence="2">Uncharacterized protein</fullName>
    </submittedName>
</protein>
<dbReference type="KEGG" id="aol:S58_10200"/>
<dbReference type="GeneID" id="301814990"/>
<dbReference type="HOGENOM" id="CLU_2367306_0_0_5"/>
<dbReference type="Proteomes" id="UP000011841">
    <property type="component" value="Chromosome"/>
</dbReference>
<dbReference type="AlphaFoldDB" id="M4Z2Q8"/>
<proteinExistence type="predicted"/>
<feature type="region of interest" description="Disordered" evidence="1">
    <location>
        <begin position="50"/>
        <end position="73"/>
    </location>
</feature>
<organism evidence="2 3">
    <name type="scientific">Bradyrhizobium oligotrophicum S58</name>
    <dbReference type="NCBI Taxonomy" id="1245469"/>
    <lineage>
        <taxon>Bacteria</taxon>
        <taxon>Pseudomonadati</taxon>
        <taxon>Pseudomonadota</taxon>
        <taxon>Alphaproteobacteria</taxon>
        <taxon>Hyphomicrobiales</taxon>
        <taxon>Nitrobacteraceae</taxon>
        <taxon>Bradyrhizobium</taxon>
    </lineage>
</organism>
<name>M4Z2Q8_9BRAD</name>
<evidence type="ECO:0000256" key="1">
    <source>
        <dbReference type="SAM" id="MobiDB-lite"/>
    </source>
</evidence>
<evidence type="ECO:0000313" key="3">
    <source>
        <dbReference type="Proteomes" id="UP000011841"/>
    </source>
</evidence>
<sequence>MAKKSDVFGGALEGWEPIDSPPRTLDSTTLSQQTDRVAQEFVNVARKYARDEAPAPEQASEHSSLVRAKKKGSLDNDVSAKTFVVSGNKIVGSQG</sequence>
<reference evidence="2 3" key="1">
    <citation type="journal article" date="2013" name="Appl. Environ. Microbiol.">
        <title>Genome analysis suggests that the soil oligotrophic bacterium Agromonas oligotrophica (Bradyrhizobium oligotrophicum) is a nitrogen-fixing symbiont of Aeschynomene indica.</title>
        <authorList>
            <person name="Okubo T."/>
            <person name="Fukushima S."/>
            <person name="Itakura M."/>
            <person name="Oshima K."/>
            <person name="Longtonglang A."/>
            <person name="Teaumroong N."/>
            <person name="Mitsui H."/>
            <person name="Hattori M."/>
            <person name="Hattori R."/>
            <person name="Hattori T."/>
            <person name="Minamisawa K."/>
        </authorList>
    </citation>
    <scope>NUCLEOTIDE SEQUENCE [LARGE SCALE GENOMIC DNA]</scope>
    <source>
        <strain evidence="2 3">S58</strain>
    </source>
</reference>
<evidence type="ECO:0000313" key="2">
    <source>
        <dbReference type="EMBL" id="BAM87031.1"/>
    </source>
</evidence>
<accession>M4Z2Q8</accession>
<feature type="region of interest" description="Disordered" evidence="1">
    <location>
        <begin position="1"/>
        <end position="30"/>
    </location>
</feature>
<keyword evidence="3" id="KW-1185">Reference proteome</keyword>